<dbReference type="Proteomes" id="UP001341444">
    <property type="component" value="Unassembled WGS sequence"/>
</dbReference>
<gene>
    <name evidence="1" type="ORF">P4T90_03635</name>
</gene>
<evidence type="ECO:0000313" key="1">
    <source>
        <dbReference type="EMBL" id="MED1202183.1"/>
    </source>
</evidence>
<proteinExistence type="predicted"/>
<reference evidence="1 2" key="1">
    <citation type="submission" date="2023-03" db="EMBL/GenBank/DDBJ databases">
        <title>Bacillus Genome Sequencing.</title>
        <authorList>
            <person name="Dunlap C."/>
        </authorList>
    </citation>
    <scope>NUCLEOTIDE SEQUENCE [LARGE SCALE GENOMIC DNA]</scope>
    <source>
        <strain evidence="1 2">B-23453</strain>
    </source>
</reference>
<name>A0ABU6MES3_9BACI</name>
<dbReference type="InterPro" id="IPR003772">
    <property type="entry name" value="YceD"/>
</dbReference>
<dbReference type="RefSeq" id="WP_066264845.1">
    <property type="nucleotide sequence ID" value="NZ_JARMAB010000004.1"/>
</dbReference>
<sequence>MKWSIIQLQKFRGKSLELNESVDLTGELKKQDPQIRDATPFLVTGTASITSEKVTFQLHLTGKLVLPCARTLVDVDFPIDVDTTEIFYLKPQEHAEEMEDDEFHLPVGDVVDLDPIIKEIVLLEIPMQVFSKQADDDHMPSGKDWEVLTEDQVKREEAEGEKKIDPRLAELAKFFDEKK</sequence>
<evidence type="ECO:0000313" key="2">
    <source>
        <dbReference type="Proteomes" id="UP001341444"/>
    </source>
</evidence>
<comment type="caution">
    <text evidence="1">The sequence shown here is derived from an EMBL/GenBank/DDBJ whole genome shotgun (WGS) entry which is preliminary data.</text>
</comment>
<accession>A0ABU6MES3</accession>
<keyword evidence="2" id="KW-1185">Reference proteome</keyword>
<dbReference type="Pfam" id="PF02620">
    <property type="entry name" value="YceD"/>
    <property type="match status" value="1"/>
</dbReference>
<protein>
    <submittedName>
        <fullName evidence="1">YceD family protein</fullName>
    </submittedName>
</protein>
<dbReference type="EMBL" id="JARMAB010000004">
    <property type="protein sequence ID" value="MED1202183.1"/>
    <property type="molecule type" value="Genomic_DNA"/>
</dbReference>
<organism evidence="1 2">
    <name type="scientific">Heyndrickxia acidicola</name>
    <dbReference type="NCBI Taxonomy" id="209389"/>
    <lineage>
        <taxon>Bacteria</taxon>
        <taxon>Bacillati</taxon>
        <taxon>Bacillota</taxon>
        <taxon>Bacilli</taxon>
        <taxon>Bacillales</taxon>
        <taxon>Bacillaceae</taxon>
        <taxon>Heyndrickxia</taxon>
    </lineage>
</organism>